<dbReference type="EMBL" id="JAIXMP010000014">
    <property type="protein sequence ID" value="KAI9262312.1"/>
    <property type="molecule type" value="Genomic_DNA"/>
</dbReference>
<dbReference type="Proteomes" id="UP001209540">
    <property type="component" value="Unassembled WGS sequence"/>
</dbReference>
<gene>
    <name evidence="1" type="ORF">BDA99DRAFT_537651</name>
</gene>
<comment type="caution">
    <text evidence="1">The sequence shown here is derived from an EMBL/GenBank/DDBJ whole genome shotgun (WGS) entry which is preliminary data.</text>
</comment>
<sequence length="166" mass="18685">MHLHEGYKTRFNNILDFISVQSFYAITHPLLLRFLRYAVSELPTFILDGYNRQYNRVNPLAAFIPPLPIYSKGKNGPEIEDDDGDFGGSSLTMTTVITEGKGKGASSFSSLPVLRHFIARDIGFMDDIIDLTLLLCTEEFSEQFVSLDITGVPFVNYYVEILSMDG</sequence>
<protein>
    <submittedName>
        <fullName evidence="1">Uncharacterized protein</fullName>
    </submittedName>
</protein>
<evidence type="ECO:0000313" key="1">
    <source>
        <dbReference type="EMBL" id="KAI9262312.1"/>
    </source>
</evidence>
<keyword evidence="2" id="KW-1185">Reference proteome</keyword>
<evidence type="ECO:0000313" key="2">
    <source>
        <dbReference type="Proteomes" id="UP001209540"/>
    </source>
</evidence>
<name>A0AAD5PDH3_9FUNG</name>
<organism evidence="1 2">
    <name type="scientific">Phascolomyces articulosus</name>
    <dbReference type="NCBI Taxonomy" id="60185"/>
    <lineage>
        <taxon>Eukaryota</taxon>
        <taxon>Fungi</taxon>
        <taxon>Fungi incertae sedis</taxon>
        <taxon>Mucoromycota</taxon>
        <taxon>Mucoromycotina</taxon>
        <taxon>Mucoromycetes</taxon>
        <taxon>Mucorales</taxon>
        <taxon>Lichtheimiaceae</taxon>
        <taxon>Phascolomyces</taxon>
    </lineage>
</organism>
<dbReference type="AlphaFoldDB" id="A0AAD5PDH3"/>
<proteinExistence type="predicted"/>
<reference evidence="1" key="1">
    <citation type="journal article" date="2022" name="IScience">
        <title>Evolution of zygomycete secretomes and the origins of terrestrial fungal ecologies.</title>
        <authorList>
            <person name="Chang Y."/>
            <person name="Wang Y."/>
            <person name="Mondo S."/>
            <person name="Ahrendt S."/>
            <person name="Andreopoulos W."/>
            <person name="Barry K."/>
            <person name="Beard J."/>
            <person name="Benny G.L."/>
            <person name="Blankenship S."/>
            <person name="Bonito G."/>
            <person name="Cuomo C."/>
            <person name="Desiro A."/>
            <person name="Gervers K.A."/>
            <person name="Hundley H."/>
            <person name="Kuo A."/>
            <person name="LaButti K."/>
            <person name="Lang B.F."/>
            <person name="Lipzen A."/>
            <person name="O'Donnell K."/>
            <person name="Pangilinan J."/>
            <person name="Reynolds N."/>
            <person name="Sandor L."/>
            <person name="Smith M.E."/>
            <person name="Tsang A."/>
            <person name="Grigoriev I.V."/>
            <person name="Stajich J.E."/>
            <person name="Spatafora J.W."/>
        </authorList>
    </citation>
    <scope>NUCLEOTIDE SEQUENCE</scope>
    <source>
        <strain evidence="1">RSA 2281</strain>
    </source>
</reference>
<accession>A0AAD5PDH3</accession>
<reference evidence="1" key="2">
    <citation type="submission" date="2023-02" db="EMBL/GenBank/DDBJ databases">
        <authorList>
            <consortium name="DOE Joint Genome Institute"/>
            <person name="Mondo S.J."/>
            <person name="Chang Y."/>
            <person name="Wang Y."/>
            <person name="Ahrendt S."/>
            <person name="Andreopoulos W."/>
            <person name="Barry K."/>
            <person name="Beard J."/>
            <person name="Benny G.L."/>
            <person name="Blankenship S."/>
            <person name="Bonito G."/>
            <person name="Cuomo C."/>
            <person name="Desiro A."/>
            <person name="Gervers K.A."/>
            <person name="Hundley H."/>
            <person name="Kuo A."/>
            <person name="LaButti K."/>
            <person name="Lang B.F."/>
            <person name="Lipzen A."/>
            <person name="O'Donnell K."/>
            <person name="Pangilinan J."/>
            <person name="Reynolds N."/>
            <person name="Sandor L."/>
            <person name="Smith M.W."/>
            <person name="Tsang A."/>
            <person name="Grigoriev I.V."/>
            <person name="Stajich J.E."/>
            <person name="Spatafora J.W."/>
        </authorList>
    </citation>
    <scope>NUCLEOTIDE SEQUENCE</scope>
    <source>
        <strain evidence="1">RSA 2281</strain>
    </source>
</reference>